<evidence type="ECO:0000313" key="1">
    <source>
        <dbReference type="EMBL" id="RMC19109.1"/>
    </source>
</evidence>
<keyword evidence="2" id="KW-1185">Reference proteome</keyword>
<reference evidence="1 2" key="1">
    <citation type="submission" date="2018-07" db="EMBL/GenBank/DDBJ databases">
        <title>A high quality draft genome assembly of the barn swallow (H. rustica rustica).</title>
        <authorList>
            <person name="Formenti G."/>
            <person name="Chiara M."/>
            <person name="Poveda L."/>
            <person name="Francoijs K.-J."/>
            <person name="Bonisoli-Alquati A."/>
            <person name="Canova L."/>
            <person name="Gianfranceschi L."/>
            <person name="Horner D.S."/>
            <person name="Saino N."/>
        </authorList>
    </citation>
    <scope>NUCLEOTIDE SEQUENCE [LARGE SCALE GENOMIC DNA]</scope>
    <source>
        <strain evidence="1">Chelidonia</strain>
        <tissue evidence="1">Blood</tissue>
    </source>
</reference>
<proteinExistence type="predicted"/>
<comment type="caution">
    <text evidence="1">The sequence shown here is derived from an EMBL/GenBank/DDBJ whole genome shotgun (WGS) entry which is preliminary data.</text>
</comment>
<protein>
    <submittedName>
        <fullName evidence="1">Uncharacterized protein</fullName>
    </submittedName>
</protein>
<organism evidence="1 2">
    <name type="scientific">Hirundo rustica rustica</name>
    <dbReference type="NCBI Taxonomy" id="333673"/>
    <lineage>
        <taxon>Eukaryota</taxon>
        <taxon>Metazoa</taxon>
        <taxon>Chordata</taxon>
        <taxon>Craniata</taxon>
        <taxon>Vertebrata</taxon>
        <taxon>Euteleostomi</taxon>
        <taxon>Archelosauria</taxon>
        <taxon>Archosauria</taxon>
        <taxon>Dinosauria</taxon>
        <taxon>Saurischia</taxon>
        <taxon>Theropoda</taxon>
        <taxon>Coelurosauria</taxon>
        <taxon>Aves</taxon>
        <taxon>Neognathae</taxon>
        <taxon>Neoaves</taxon>
        <taxon>Telluraves</taxon>
        <taxon>Australaves</taxon>
        <taxon>Passeriformes</taxon>
        <taxon>Sylvioidea</taxon>
        <taxon>Hirundinidae</taxon>
        <taxon>Hirundo</taxon>
    </lineage>
</organism>
<dbReference type="AlphaFoldDB" id="A0A3M0L0T9"/>
<name>A0A3M0L0T9_HIRRU</name>
<accession>A0A3M0L0T9</accession>
<evidence type="ECO:0000313" key="2">
    <source>
        <dbReference type="Proteomes" id="UP000269221"/>
    </source>
</evidence>
<dbReference type="Proteomes" id="UP000269221">
    <property type="component" value="Unassembled WGS sequence"/>
</dbReference>
<gene>
    <name evidence="1" type="ORF">DUI87_03713</name>
</gene>
<sequence length="77" mass="8610">MGRETRNLPSCYLNLDAWQNRLGALYQEPGAYLEAGGPAVLWSLHNNIGPLQDQVAQLQYGALEKRGPKGKERNEKD</sequence>
<dbReference type="EMBL" id="QRBI01000095">
    <property type="protein sequence ID" value="RMC19109.1"/>
    <property type="molecule type" value="Genomic_DNA"/>
</dbReference>